<sequence length="79" mass="8506">MRSEPMSIAANIAGEGGSTLPFAGVPGAVEPVLRAEHIFPGPAVLTRCDFEDRRGAIRALPSPNRRKSHARQENIDADR</sequence>
<organism evidence="2 3">
    <name type="scientific">Mesorhizobium japonicum</name>
    <dbReference type="NCBI Taxonomy" id="2066070"/>
    <lineage>
        <taxon>Bacteria</taxon>
        <taxon>Pseudomonadati</taxon>
        <taxon>Pseudomonadota</taxon>
        <taxon>Alphaproteobacteria</taxon>
        <taxon>Hyphomicrobiales</taxon>
        <taxon>Phyllobacteriaceae</taxon>
        <taxon>Mesorhizobium</taxon>
    </lineage>
</organism>
<gene>
    <name evidence="2" type="ORF">DNR46_31495</name>
</gene>
<feature type="compositionally biased region" description="Basic and acidic residues" evidence="1">
    <location>
        <begin position="70"/>
        <end position="79"/>
    </location>
</feature>
<comment type="caution">
    <text evidence="2">The sequence shown here is derived from an EMBL/GenBank/DDBJ whole genome shotgun (WGS) entry which is preliminary data.</text>
</comment>
<reference evidence="2 3" key="1">
    <citation type="journal article" date="2018" name="Mol. Plant Microbe Interact.">
        <title>Taxonomically Different Co-Microsymbionts of a Relict Legume, Oxytropis popoviana, Have Complementary Sets of Symbiotic Genes and Together Increase the Efficiency of Plant Nodulation.</title>
        <authorList>
            <person name="Safronova V."/>
            <person name="Belimov A."/>
            <person name="Sazanova A."/>
            <person name="Chirak E."/>
            <person name="Verkhozina A."/>
            <person name="Kuznetsova I."/>
            <person name="Andronov E."/>
            <person name="Puhalsky J."/>
            <person name="Tikhonovich I."/>
        </authorList>
    </citation>
    <scope>NUCLEOTIDE SEQUENCE [LARGE SCALE GENOMIC DNA]</scope>
    <source>
        <strain evidence="2 3">Opo-235</strain>
    </source>
</reference>
<evidence type="ECO:0000313" key="3">
    <source>
        <dbReference type="Proteomes" id="UP000275436"/>
    </source>
</evidence>
<protein>
    <submittedName>
        <fullName evidence="2">Uncharacterized protein</fullName>
    </submittedName>
</protein>
<accession>A0A3M9X3B6</accession>
<dbReference type="EMBL" id="QKOD01000014">
    <property type="protein sequence ID" value="RNJ41948.1"/>
    <property type="molecule type" value="Genomic_DNA"/>
</dbReference>
<dbReference type="Proteomes" id="UP000275436">
    <property type="component" value="Unassembled WGS sequence"/>
</dbReference>
<name>A0A3M9X3B6_9HYPH</name>
<evidence type="ECO:0000256" key="1">
    <source>
        <dbReference type="SAM" id="MobiDB-lite"/>
    </source>
</evidence>
<dbReference type="AlphaFoldDB" id="A0A3M9X3B6"/>
<proteinExistence type="predicted"/>
<evidence type="ECO:0000313" key="2">
    <source>
        <dbReference type="EMBL" id="RNJ41948.1"/>
    </source>
</evidence>
<feature type="region of interest" description="Disordered" evidence="1">
    <location>
        <begin position="59"/>
        <end position="79"/>
    </location>
</feature>